<dbReference type="EMBL" id="JBHSAB010000024">
    <property type="protein sequence ID" value="MFC3909581.1"/>
    <property type="molecule type" value="Genomic_DNA"/>
</dbReference>
<keyword evidence="3" id="KW-1185">Reference proteome</keyword>
<reference evidence="3" key="1">
    <citation type="journal article" date="2019" name="Int. J. Syst. Evol. Microbiol.">
        <title>The Global Catalogue of Microorganisms (GCM) 10K type strain sequencing project: providing services to taxonomists for standard genome sequencing and annotation.</title>
        <authorList>
            <consortium name="The Broad Institute Genomics Platform"/>
            <consortium name="The Broad Institute Genome Sequencing Center for Infectious Disease"/>
            <person name="Wu L."/>
            <person name="Ma J."/>
        </authorList>
    </citation>
    <scope>NUCLEOTIDE SEQUENCE [LARGE SCALE GENOMIC DNA]</scope>
    <source>
        <strain evidence="3">CCUG 59858</strain>
    </source>
</reference>
<dbReference type="InterPro" id="IPR029787">
    <property type="entry name" value="Nucleotide_cyclase"/>
</dbReference>
<dbReference type="SUPFAM" id="SSF55073">
    <property type="entry name" value="Nucleotide cyclase"/>
    <property type="match status" value="1"/>
</dbReference>
<dbReference type="InterPro" id="IPR040572">
    <property type="entry name" value="TackOD1"/>
</dbReference>
<evidence type="ECO:0000313" key="3">
    <source>
        <dbReference type="Proteomes" id="UP001595758"/>
    </source>
</evidence>
<sequence>MSEQSVWVISNVDDELYLPLEVEKACTLNELPETSPYAVILSKREGQSWLNQMAALRAIPEYRFTPVFYHGDVGPHFRDIFDGPADAGMMQKAALIHERTRNIALSMLSSADKESILLTYLYSRGELKLKGFVSHFSRYALEYPLLSVLIPNQPHFDSWTFLQDLAMRDLLAPVTLVDEIKTCANCESGLLNMKSSCPSCHSIDIKPQRFVHCFSCGKIGPVPEFLRQERLICSRCNTRLLELGIDYEKPLEDKLCNSCGHFFADSEIDIVCLACNKSSTQDELGSRRLYDYAITRRSEYLVRGIEKGIYRNFDHFFKVVDYVAFMSIVNWQVKLAERYSMVYFSVMTLQITNEKELVEQQGVVNTERLMGHFFTNLRQIFRESDLSTRLDDTMLFLLPMTDQDGCLILLDRMKQAVDQIAEYDIGAGLSVGISYINSNEMINGGFHGEGMISELHARIMASNPCLIGRK</sequence>
<feature type="domain" description="GGDEF" evidence="1">
    <location>
        <begin position="342"/>
        <end position="470"/>
    </location>
</feature>
<dbReference type="Proteomes" id="UP001595758">
    <property type="component" value="Unassembled WGS sequence"/>
</dbReference>
<comment type="caution">
    <text evidence="2">The sequence shown here is derived from an EMBL/GenBank/DDBJ whole genome shotgun (WGS) entry which is preliminary data.</text>
</comment>
<evidence type="ECO:0000259" key="1">
    <source>
        <dbReference type="PROSITE" id="PS50887"/>
    </source>
</evidence>
<proteinExistence type="predicted"/>
<dbReference type="Pfam" id="PF18551">
    <property type="entry name" value="TackOD1"/>
    <property type="match status" value="1"/>
</dbReference>
<dbReference type="Gene3D" id="3.30.70.270">
    <property type="match status" value="1"/>
</dbReference>
<evidence type="ECO:0000313" key="2">
    <source>
        <dbReference type="EMBL" id="MFC3909581.1"/>
    </source>
</evidence>
<accession>A0ABV8CHH2</accession>
<name>A0ABV8CHH2_9GAMM</name>
<dbReference type="RefSeq" id="WP_382343927.1">
    <property type="nucleotide sequence ID" value="NZ_JBHSAB010000024.1"/>
</dbReference>
<protein>
    <recommendedName>
        <fullName evidence="1">GGDEF domain-containing protein</fullName>
    </recommendedName>
</protein>
<dbReference type="InterPro" id="IPR000160">
    <property type="entry name" value="GGDEF_dom"/>
</dbReference>
<gene>
    <name evidence="2" type="ORF">ACFORL_10920</name>
</gene>
<dbReference type="PROSITE" id="PS50887">
    <property type="entry name" value="GGDEF"/>
    <property type="match status" value="1"/>
</dbReference>
<dbReference type="InterPro" id="IPR043128">
    <property type="entry name" value="Rev_trsase/Diguanyl_cyclase"/>
</dbReference>
<organism evidence="2 3">
    <name type="scientific">Legionella dresdenensis</name>
    <dbReference type="NCBI Taxonomy" id="450200"/>
    <lineage>
        <taxon>Bacteria</taxon>
        <taxon>Pseudomonadati</taxon>
        <taxon>Pseudomonadota</taxon>
        <taxon>Gammaproteobacteria</taxon>
        <taxon>Legionellales</taxon>
        <taxon>Legionellaceae</taxon>
        <taxon>Legionella</taxon>
    </lineage>
</organism>